<organism evidence="2">
    <name type="scientific">Amphimedon queenslandica</name>
    <name type="common">Sponge</name>
    <dbReference type="NCBI Taxonomy" id="400682"/>
    <lineage>
        <taxon>Eukaryota</taxon>
        <taxon>Metazoa</taxon>
        <taxon>Porifera</taxon>
        <taxon>Demospongiae</taxon>
        <taxon>Heteroscleromorpha</taxon>
        <taxon>Haplosclerida</taxon>
        <taxon>Niphatidae</taxon>
        <taxon>Amphimedon</taxon>
    </lineage>
</organism>
<sequence length="99" mass="10630">MKVAVLFVISCFIAAAYSNSISIRGIQEGKMVADGTEKVCRCTKDECTLSSGIYKCFGEDVCRCNSGTTDYCECTERYCAEIGDTLSCVSNKGACKCTA</sequence>
<protein>
    <submittedName>
        <fullName evidence="2">Uncharacterized protein</fullName>
    </submittedName>
</protein>
<name>A0A1X7UMU0_AMPQE</name>
<keyword evidence="1" id="KW-0732">Signal</keyword>
<reference evidence="2" key="1">
    <citation type="submission" date="2017-05" db="UniProtKB">
        <authorList>
            <consortium name="EnsemblMetazoa"/>
        </authorList>
    </citation>
    <scope>IDENTIFICATION</scope>
</reference>
<feature type="signal peptide" evidence="1">
    <location>
        <begin position="1"/>
        <end position="18"/>
    </location>
</feature>
<dbReference type="AlphaFoldDB" id="A0A1X7UMU0"/>
<evidence type="ECO:0000313" key="2">
    <source>
        <dbReference type="EnsemblMetazoa" id="Aqu2.1.28834_001"/>
    </source>
</evidence>
<dbReference type="EnsemblMetazoa" id="Aqu2.1.28834_001">
    <property type="protein sequence ID" value="Aqu2.1.28834_001"/>
    <property type="gene ID" value="Aqu2.1.28834"/>
</dbReference>
<proteinExistence type="predicted"/>
<accession>A0A1X7UMU0</accession>
<evidence type="ECO:0000256" key="1">
    <source>
        <dbReference type="SAM" id="SignalP"/>
    </source>
</evidence>
<dbReference type="InParanoid" id="A0A1X7UMU0"/>
<feature type="chain" id="PRO_5012575558" evidence="1">
    <location>
        <begin position="19"/>
        <end position="99"/>
    </location>
</feature>